<dbReference type="EMBL" id="CDMZ01000159">
    <property type="protein sequence ID" value="CEM08033.1"/>
    <property type="molecule type" value="Genomic_DNA"/>
</dbReference>
<gene>
    <name evidence="2" type="ORF">Cvel_15454</name>
</gene>
<evidence type="ECO:0000256" key="1">
    <source>
        <dbReference type="SAM" id="MobiDB-lite"/>
    </source>
</evidence>
<sequence>MQASRWYPYGSKNFWQGFFGCEMCGGQGGSWRACTGLGGGGTCGNPSSLFGWGASLGGGWGFVVGGWDGCFGGRPLARLTGGGGGLSIVKVCGYASALCQVGASMLEASLSSSLRRSQSWKPRGQPPGVGGRRLEDTSR</sequence>
<organism evidence="2">
    <name type="scientific">Chromera velia CCMP2878</name>
    <dbReference type="NCBI Taxonomy" id="1169474"/>
    <lineage>
        <taxon>Eukaryota</taxon>
        <taxon>Sar</taxon>
        <taxon>Alveolata</taxon>
        <taxon>Colpodellida</taxon>
        <taxon>Chromeraceae</taxon>
        <taxon>Chromera</taxon>
    </lineage>
</organism>
<evidence type="ECO:0000313" key="2">
    <source>
        <dbReference type="EMBL" id="CEM08033.1"/>
    </source>
</evidence>
<feature type="region of interest" description="Disordered" evidence="1">
    <location>
        <begin position="114"/>
        <end position="139"/>
    </location>
</feature>
<dbReference type="AlphaFoldDB" id="A0A0G4F6I9"/>
<feature type="compositionally biased region" description="Low complexity" evidence="1">
    <location>
        <begin position="114"/>
        <end position="123"/>
    </location>
</feature>
<accession>A0A0G4F6I9</accession>
<dbReference type="VEuPathDB" id="CryptoDB:Cvel_15454"/>
<proteinExistence type="predicted"/>
<reference evidence="2" key="1">
    <citation type="submission" date="2014-11" db="EMBL/GenBank/DDBJ databases">
        <authorList>
            <person name="Otto D Thomas"/>
            <person name="Naeem Raeece"/>
        </authorList>
    </citation>
    <scope>NUCLEOTIDE SEQUENCE</scope>
</reference>
<protein>
    <submittedName>
        <fullName evidence="2">Uncharacterized protein</fullName>
    </submittedName>
</protein>
<name>A0A0G4F6I9_9ALVE</name>